<feature type="domain" description="PpiC" evidence="7">
    <location>
        <begin position="99"/>
        <end position="199"/>
    </location>
</feature>
<feature type="region of interest" description="Disordered" evidence="6">
    <location>
        <begin position="1"/>
        <end position="27"/>
    </location>
</feature>
<dbReference type="RefSeq" id="WP_143234060.1">
    <property type="nucleotide sequence ID" value="NZ_VJWL01000001.1"/>
</dbReference>
<dbReference type="SUPFAM" id="SSF109998">
    <property type="entry name" value="Triger factor/SurA peptide-binding domain-like"/>
    <property type="match status" value="1"/>
</dbReference>
<comment type="similarity">
    <text evidence="2">Belongs to the PpiC/parvulin rotamase family.</text>
</comment>
<evidence type="ECO:0000256" key="2">
    <source>
        <dbReference type="ARBA" id="ARBA00007656"/>
    </source>
</evidence>
<feature type="compositionally biased region" description="Polar residues" evidence="6">
    <location>
        <begin position="1"/>
        <end position="17"/>
    </location>
</feature>
<comment type="catalytic activity">
    <reaction evidence="1">
        <text>[protein]-peptidylproline (omega=180) = [protein]-peptidylproline (omega=0)</text>
        <dbReference type="Rhea" id="RHEA:16237"/>
        <dbReference type="Rhea" id="RHEA-COMP:10747"/>
        <dbReference type="Rhea" id="RHEA-COMP:10748"/>
        <dbReference type="ChEBI" id="CHEBI:83833"/>
        <dbReference type="ChEBI" id="CHEBI:83834"/>
        <dbReference type="EC" id="5.2.1.8"/>
    </reaction>
</comment>
<evidence type="ECO:0000256" key="4">
    <source>
        <dbReference type="ARBA" id="ARBA00023110"/>
    </source>
</evidence>
<dbReference type="Pfam" id="PF00639">
    <property type="entry name" value="Rotamase"/>
    <property type="match status" value="1"/>
</dbReference>
<gene>
    <name evidence="8" type="ORF">FM042_01885</name>
</gene>
<dbReference type="InterPro" id="IPR050245">
    <property type="entry name" value="PrsA_foldase"/>
</dbReference>
<evidence type="ECO:0000256" key="6">
    <source>
        <dbReference type="SAM" id="MobiDB-lite"/>
    </source>
</evidence>
<evidence type="ECO:0000256" key="5">
    <source>
        <dbReference type="PROSITE-ProRule" id="PRU00278"/>
    </source>
</evidence>
<protein>
    <recommendedName>
        <fullName evidence="3">peptidylprolyl isomerase</fullName>
        <ecNumber evidence="3">5.2.1.8</ecNumber>
    </recommendedName>
</protein>
<keyword evidence="4 5" id="KW-0697">Rotamase</keyword>
<dbReference type="SUPFAM" id="SSF54534">
    <property type="entry name" value="FKBP-like"/>
    <property type="match status" value="1"/>
</dbReference>
<evidence type="ECO:0000256" key="3">
    <source>
        <dbReference type="ARBA" id="ARBA00013194"/>
    </source>
</evidence>
<dbReference type="EC" id="5.2.1.8" evidence="3"/>
<dbReference type="GO" id="GO:0003755">
    <property type="term" value="F:peptidyl-prolyl cis-trans isomerase activity"/>
    <property type="evidence" value="ECO:0007669"/>
    <property type="project" value="UniProtKB-KW"/>
</dbReference>
<sequence>MIQVNDATITEQAISEETQYHPADSKEAAMKQAAEALIIGELLKQRARDLGIKVTSAKASAAEHDYIEQLIEKDVHIPQAGDEECEQYFSSNKERFTTSPLLEVRHILVAAAPDDNQARMESLALAEAVIEKLNAGGDFNALARDYSSCPSKSTGGSLGQLSRGQTVPEFERIVFALEPGLYDSPVETRYGFHVVWVERKIPGNPLEYAQVKDKIRDYLNEKVRHKAIAQYIQTLIVDADIQGYDFSLDQSPLMQ</sequence>
<dbReference type="InterPro" id="IPR027304">
    <property type="entry name" value="Trigger_fact/SurA_dom_sf"/>
</dbReference>
<organism evidence="8 9">
    <name type="scientific">Aliidiomarina halalkaliphila</name>
    <dbReference type="NCBI Taxonomy" id="2593535"/>
    <lineage>
        <taxon>Bacteria</taxon>
        <taxon>Pseudomonadati</taxon>
        <taxon>Pseudomonadota</taxon>
        <taxon>Gammaproteobacteria</taxon>
        <taxon>Alteromonadales</taxon>
        <taxon>Idiomarinaceae</taxon>
        <taxon>Aliidiomarina</taxon>
    </lineage>
</organism>
<evidence type="ECO:0000313" key="8">
    <source>
        <dbReference type="EMBL" id="TRW49638.1"/>
    </source>
</evidence>
<dbReference type="InterPro" id="IPR046357">
    <property type="entry name" value="PPIase_dom_sf"/>
</dbReference>
<keyword evidence="9" id="KW-1185">Reference proteome</keyword>
<reference evidence="8 9" key="1">
    <citation type="submission" date="2019-07" db="EMBL/GenBank/DDBJ databases">
        <authorList>
            <person name="Yang M."/>
            <person name="Zhao D."/>
            <person name="Xiang H."/>
        </authorList>
    </citation>
    <scope>NUCLEOTIDE SEQUENCE [LARGE SCALE GENOMIC DNA]</scope>
    <source>
        <strain evidence="8 9">IM1326</strain>
    </source>
</reference>
<comment type="caution">
    <text evidence="8">The sequence shown here is derived from an EMBL/GenBank/DDBJ whole genome shotgun (WGS) entry which is preliminary data.</text>
</comment>
<proteinExistence type="inferred from homology"/>
<dbReference type="AlphaFoldDB" id="A0A552X3L9"/>
<evidence type="ECO:0000256" key="1">
    <source>
        <dbReference type="ARBA" id="ARBA00000971"/>
    </source>
</evidence>
<dbReference type="Proteomes" id="UP000320359">
    <property type="component" value="Unassembled WGS sequence"/>
</dbReference>
<keyword evidence="5 8" id="KW-0413">Isomerase</keyword>
<dbReference type="EMBL" id="VJWL01000001">
    <property type="protein sequence ID" value="TRW49638.1"/>
    <property type="molecule type" value="Genomic_DNA"/>
</dbReference>
<dbReference type="Gene3D" id="3.10.50.40">
    <property type="match status" value="1"/>
</dbReference>
<evidence type="ECO:0000259" key="7">
    <source>
        <dbReference type="PROSITE" id="PS50198"/>
    </source>
</evidence>
<dbReference type="PANTHER" id="PTHR47245:SF2">
    <property type="entry name" value="PEPTIDYL-PROLYL CIS-TRANS ISOMERASE HP_0175-RELATED"/>
    <property type="match status" value="1"/>
</dbReference>
<dbReference type="PROSITE" id="PS50198">
    <property type="entry name" value="PPIC_PPIASE_2"/>
    <property type="match status" value="1"/>
</dbReference>
<evidence type="ECO:0000313" key="9">
    <source>
        <dbReference type="Proteomes" id="UP000320359"/>
    </source>
</evidence>
<accession>A0A552X3L9</accession>
<dbReference type="OrthoDB" id="9769613at2"/>
<dbReference type="InterPro" id="IPR000297">
    <property type="entry name" value="PPIase_PpiC"/>
</dbReference>
<name>A0A552X3L9_9GAMM</name>
<dbReference type="PANTHER" id="PTHR47245">
    <property type="entry name" value="PEPTIDYLPROLYL ISOMERASE"/>
    <property type="match status" value="1"/>
</dbReference>